<dbReference type="RefSeq" id="WP_275057229.1">
    <property type="nucleotide sequence ID" value="NZ_CP118988.1"/>
</dbReference>
<sequence>MPYQSSLTDRSCCFVGLNWRQARHDSLQPLRVVPFARQGSGSPHSPFISREGVLPDSRYYRPSRHGALRLPEGGAKPHLGDRALI</sequence>
<evidence type="ECO:0000256" key="1">
    <source>
        <dbReference type="SAM" id="MobiDB-lite"/>
    </source>
</evidence>
<dbReference type="EMBL" id="CP118988">
    <property type="protein sequence ID" value="WED76814.1"/>
    <property type="molecule type" value="Genomic_DNA"/>
</dbReference>
<proteinExistence type="predicted"/>
<dbReference type="Proteomes" id="UP001213721">
    <property type="component" value="Chromosome"/>
</dbReference>
<evidence type="ECO:0000313" key="3">
    <source>
        <dbReference type="Proteomes" id="UP001213721"/>
    </source>
</evidence>
<feature type="region of interest" description="Disordered" evidence="1">
    <location>
        <begin position="65"/>
        <end position="85"/>
    </location>
</feature>
<organism evidence="2 3">
    <name type="scientific">Aeromonas allosaccharophila</name>
    <dbReference type="NCBI Taxonomy" id="656"/>
    <lineage>
        <taxon>Bacteria</taxon>
        <taxon>Pseudomonadati</taxon>
        <taxon>Pseudomonadota</taxon>
        <taxon>Gammaproteobacteria</taxon>
        <taxon>Aeromonadales</taxon>
        <taxon>Aeromonadaceae</taxon>
        <taxon>Aeromonas</taxon>
    </lineage>
</organism>
<protein>
    <submittedName>
        <fullName evidence="2">Uncharacterized protein</fullName>
    </submittedName>
</protein>
<reference evidence="2" key="1">
    <citation type="submission" date="2023-02" db="EMBL/GenBank/DDBJ databases">
        <title>The sequence of Aeromonas allosaccharophila K520.</title>
        <authorList>
            <person name="Luo X."/>
        </authorList>
    </citation>
    <scope>NUCLEOTIDE SEQUENCE</scope>
    <source>
        <strain evidence="2">K520</strain>
    </source>
</reference>
<accession>A0AAX3NRP4</accession>
<name>A0AAX3NRP4_9GAMM</name>
<gene>
    <name evidence="2" type="ORF">PYU98_00525</name>
</gene>
<evidence type="ECO:0000313" key="2">
    <source>
        <dbReference type="EMBL" id="WED76814.1"/>
    </source>
</evidence>
<dbReference type="AlphaFoldDB" id="A0AAX3NRP4"/>